<keyword evidence="2 5" id="KW-0812">Transmembrane</keyword>
<dbReference type="PANTHER" id="PTHR35371">
    <property type="entry name" value="INNER MEMBRANE PROTEIN"/>
    <property type="match status" value="1"/>
</dbReference>
<evidence type="ECO:0008006" key="8">
    <source>
        <dbReference type="Google" id="ProtNLM"/>
    </source>
</evidence>
<evidence type="ECO:0000256" key="4">
    <source>
        <dbReference type="ARBA" id="ARBA00023136"/>
    </source>
</evidence>
<accession>K7A3N0</accession>
<organism evidence="6 7">
    <name type="scientific">Brumicola pallidula DSM 14239 = ACAM 615</name>
    <dbReference type="NCBI Taxonomy" id="1121922"/>
    <lineage>
        <taxon>Bacteria</taxon>
        <taxon>Pseudomonadati</taxon>
        <taxon>Pseudomonadota</taxon>
        <taxon>Gammaproteobacteria</taxon>
        <taxon>Alteromonadales</taxon>
        <taxon>Alteromonadaceae</taxon>
        <taxon>Brumicola</taxon>
    </lineage>
</organism>
<keyword evidence="7" id="KW-1185">Reference proteome</keyword>
<protein>
    <recommendedName>
        <fullName evidence="8">MAPEG family protein</fullName>
    </recommendedName>
</protein>
<comment type="subcellular location">
    <subcellularLocation>
        <location evidence="1">Membrane</location>
    </subcellularLocation>
</comment>
<dbReference type="Gene3D" id="1.20.120.550">
    <property type="entry name" value="Membrane associated eicosanoid/glutathione metabolism-like domain"/>
    <property type="match status" value="1"/>
</dbReference>
<gene>
    <name evidence="6" type="ORF">GPAL_3254</name>
</gene>
<dbReference type="SUPFAM" id="SSF161084">
    <property type="entry name" value="MAPEG domain-like"/>
    <property type="match status" value="1"/>
</dbReference>
<proteinExistence type="predicted"/>
<dbReference type="OrthoDB" id="513661at2"/>
<comment type="caution">
    <text evidence="6">The sequence shown here is derived from an EMBL/GenBank/DDBJ whole genome shotgun (WGS) entry which is preliminary data.</text>
</comment>
<dbReference type="Pfam" id="PF01124">
    <property type="entry name" value="MAPEG"/>
    <property type="match status" value="1"/>
</dbReference>
<sequence>MTIVVICMAIVVFMPMLAKVPLAIMMNKQGGYNNRLPREQQKNLEGLGARSKAAHENCFEATTFFAPTVLLVLALNAVNHTTAYLCITFVVVRLAYLVCYWGDWHLLRSLFWGIGMFTVAAHYYLLLS</sequence>
<dbReference type="AlphaFoldDB" id="K7A3N0"/>
<evidence type="ECO:0000256" key="2">
    <source>
        <dbReference type="ARBA" id="ARBA00022692"/>
    </source>
</evidence>
<reference evidence="7" key="1">
    <citation type="journal article" date="2014" name="Environ. Microbiol.">
        <title>Comparative genomics of the marine bacterial genus Glaciecola reveals the high degree of genomic diversity and genomic characteristic for cold adaptation.</title>
        <authorList>
            <person name="Qin Q.L."/>
            <person name="Xie B.B."/>
            <person name="Yu Y."/>
            <person name="Shu Y.L."/>
            <person name="Rong J.C."/>
            <person name="Zhang Y.J."/>
            <person name="Zhao D.L."/>
            <person name="Chen X.L."/>
            <person name="Zhang X.Y."/>
            <person name="Chen B."/>
            <person name="Zhou B.C."/>
            <person name="Zhang Y.Z."/>
        </authorList>
    </citation>
    <scope>NUCLEOTIDE SEQUENCE [LARGE SCALE GENOMIC DNA]</scope>
    <source>
        <strain evidence="7">ACAM 615</strain>
    </source>
</reference>
<dbReference type="STRING" id="1121922.GCA_000428905_00200"/>
<dbReference type="Proteomes" id="UP000006251">
    <property type="component" value="Unassembled WGS sequence"/>
</dbReference>
<evidence type="ECO:0000256" key="3">
    <source>
        <dbReference type="ARBA" id="ARBA00022989"/>
    </source>
</evidence>
<dbReference type="InterPro" id="IPR023352">
    <property type="entry name" value="MAPEG-like_dom_sf"/>
</dbReference>
<dbReference type="RefSeq" id="WP_006013872.1">
    <property type="nucleotide sequence ID" value="NZ_BAEQ01000052.1"/>
</dbReference>
<keyword evidence="4 5" id="KW-0472">Membrane</keyword>
<feature type="transmembrane region" description="Helical" evidence="5">
    <location>
        <begin position="109"/>
        <end position="126"/>
    </location>
</feature>
<keyword evidence="3 5" id="KW-1133">Transmembrane helix</keyword>
<dbReference type="GO" id="GO:0016020">
    <property type="term" value="C:membrane"/>
    <property type="evidence" value="ECO:0007669"/>
    <property type="project" value="UniProtKB-SubCell"/>
</dbReference>
<evidence type="ECO:0000256" key="1">
    <source>
        <dbReference type="ARBA" id="ARBA00004370"/>
    </source>
</evidence>
<dbReference type="InterPro" id="IPR001129">
    <property type="entry name" value="Membr-assoc_MAPEG"/>
</dbReference>
<evidence type="ECO:0000313" key="7">
    <source>
        <dbReference type="Proteomes" id="UP000006251"/>
    </source>
</evidence>
<evidence type="ECO:0000313" key="6">
    <source>
        <dbReference type="EMBL" id="GAC30105.1"/>
    </source>
</evidence>
<dbReference type="EMBL" id="BAEQ01000052">
    <property type="protein sequence ID" value="GAC30105.1"/>
    <property type="molecule type" value="Genomic_DNA"/>
</dbReference>
<evidence type="ECO:0000256" key="5">
    <source>
        <dbReference type="SAM" id="Phobius"/>
    </source>
</evidence>
<dbReference type="PANTHER" id="PTHR35371:SF1">
    <property type="entry name" value="BLR7753 PROTEIN"/>
    <property type="match status" value="1"/>
</dbReference>
<name>K7A3N0_9ALTE</name>